<evidence type="ECO:0000313" key="2">
    <source>
        <dbReference type="Proteomes" id="UP001241377"/>
    </source>
</evidence>
<keyword evidence="2" id="KW-1185">Reference proteome</keyword>
<dbReference type="EMBL" id="JASBWR010000031">
    <property type="protein sequence ID" value="KAJ9105949.1"/>
    <property type="molecule type" value="Genomic_DNA"/>
</dbReference>
<comment type="caution">
    <text evidence="1">The sequence shown here is derived from an EMBL/GenBank/DDBJ whole genome shotgun (WGS) entry which is preliminary data.</text>
</comment>
<proteinExistence type="predicted"/>
<accession>A0ACC2W3W0</accession>
<name>A0ACC2W3W0_9TREE</name>
<evidence type="ECO:0000313" key="1">
    <source>
        <dbReference type="EMBL" id="KAJ9105949.1"/>
    </source>
</evidence>
<protein>
    <submittedName>
        <fullName evidence="1">Uncharacterized protein</fullName>
    </submittedName>
</protein>
<reference evidence="1" key="1">
    <citation type="submission" date="2023-04" db="EMBL/GenBank/DDBJ databases">
        <title>Draft Genome sequencing of Naganishia species isolated from polar environments using Oxford Nanopore Technology.</title>
        <authorList>
            <person name="Leo P."/>
            <person name="Venkateswaran K."/>
        </authorList>
    </citation>
    <scope>NUCLEOTIDE SEQUENCE</scope>
    <source>
        <strain evidence="1">MNA-CCFEE 5261</strain>
    </source>
</reference>
<organism evidence="1 2">
    <name type="scientific">Naganishia cerealis</name>
    <dbReference type="NCBI Taxonomy" id="610337"/>
    <lineage>
        <taxon>Eukaryota</taxon>
        <taxon>Fungi</taxon>
        <taxon>Dikarya</taxon>
        <taxon>Basidiomycota</taxon>
        <taxon>Agaricomycotina</taxon>
        <taxon>Tremellomycetes</taxon>
        <taxon>Filobasidiales</taxon>
        <taxon>Filobasidiaceae</taxon>
        <taxon>Naganishia</taxon>
    </lineage>
</organism>
<gene>
    <name evidence="1" type="ORF">QFC19_003283</name>
</gene>
<sequence>MIIPADKKEGEFCPQASSQLPPSNRGSTLQNASLPSSSNPEEVAPADQDANISVIPAHHESNPANRSQQNNEPDEETQLLPPSYLEAVSQSGKNTRNKRRLYIIFGIILVLLIVGGCAGILIVKRSRDRGSADSWKRGGLDGKGKFDHRWQHPTPLLPSEIQPRECDLFSEPRLIDSWRSGTTALPIFESFAEFMFPLDDSKNLLQKFWIHVRGSRANGMVQVIGPGTEISEFGRPPPGKLKVVVRVTAENTTGLNDWHVCKAGAPGEEGVVIVGLYDGKRPVSSPWLEGYTKFVVNVIFPHDIDFPGSPKKEYLLDTLAMSLENMAVEVQGDLVNPGLAMRLDVLTKNGGVAMNSLSVVDARIETKNANVALQRIFARDTIILVTEKAYIACAQCIANSSYIVAHNDNGKVTGSYRAGGAIDLVTSGQDIDGEFHSPRIWVKNEDASIHGRFSGLLPENKNGALTVLTSFGRVDASIDFAHLRLMKPAKGSSRNSNKVPIRLGTTSSEIEATISHLPPGVAIALEAEVSDGGITVIAPDQLQTKLDLTVEASSIISIDLGNDEASANKRLITDRHPVEEGKWKGSLHGSLTYRRIVPSPVPLAMSSLNLLCTQFVYLQL</sequence>
<dbReference type="Proteomes" id="UP001241377">
    <property type="component" value="Unassembled WGS sequence"/>
</dbReference>